<dbReference type="AlphaFoldDB" id="A0A4Y8SQJ5"/>
<dbReference type="CDD" id="cd02440">
    <property type="entry name" value="AdoMet_MTases"/>
    <property type="match status" value="1"/>
</dbReference>
<dbReference type="EMBL" id="SOZE01000001">
    <property type="protein sequence ID" value="TFF40881.1"/>
    <property type="molecule type" value="Genomic_DNA"/>
</dbReference>
<keyword evidence="3" id="KW-1185">Reference proteome</keyword>
<evidence type="ECO:0000313" key="3">
    <source>
        <dbReference type="Proteomes" id="UP000297540"/>
    </source>
</evidence>
<dbReference type="SUPFAM" id="SSF53335">
    <property type="entry name" value="S-adenosyl-L-methionine-dependent methyltransferases"/>
    <property type="match status" value="1"/>
</dbReference>
<sequence>MTEKNNLAEEVFCLQYELNTLANLLLRGESERWVPGFLREITEFSHSERYKLACKYIRGKKVLDVACGTGKGSNIMATVGAAMHVTGFDIQPEALRYANHRNGASNINFKVADVQTFELTNEFDVVVSFETIEHLTNYKAFLVNVSKCLKSDGLFIVSTPISSLPLNEYPDNPHHVQEWGFMEFQAILEDLFDIEKVYVQLYPKINTPSIQRKNDLSRRITNKIKRTFLGTEAPVLVPDSQATTIFSAIEEFTQQYAKEELGTLRYGYQIVIAKAK</sequence>
<feature type="domain" description="Methyltransferase" evidence="1">
    <location>
        <begin position="59"/>
        <end position="181"/>
    </location>
</feature>
<reference evidence="2 3" key="1">
    <citation type="journal article" date="2017" name="Int. J. Syst. Evol. Microbiol.">
        <title>Mucilaginibacterpsychrotolerans sp. nov., isolated from peatlands.</title>
        <authorList>
            <person name="Deng Y."/>
            <person name="Shen L."/>
            <person name="Xu B."/>
            <person name="Liu Y."/>
            <person name="Gu Z."/>
            <person name="Liu H."/>
            <person name="Zhou Y."/>
        </authorList>
    </citation>
    <scope>NUCLEOTIDE SEQUENCE [LARGE SCALE GENOMIC DNA]</scope>
    <source>
        <strain evidence="2 3">NH7-4</strain>
    </source>
</reference>
<name>A0A4Y8SQJ5_9SPHI</name>
<keyword evidence="2" id="KW-0808">Transferase</keyword>
<organism evidence="2 3">
    <name type="scientific">Mucilaginibacter psychrotolerans</name>
    <dbReference type="NCBI Taxonomy" id="1524096"/>
    <lineage>
        <taxon>Bacteria</taxon>
        <taxon>Pseudomonadati</taxon>
        <taxon>Bacteroidota</taxon>
        <taxon>Sphingobacteriia</taxon>
        <taxon>Sphingobacteriales</taxon>
        <taxon>Sphingobacteriaceae</taxon>
        <taxon>Mucilaginibacter</taxon>
    </lineage>
</organism>
<dbReference type="OrthoDB" id="3896938at2"/>
<evidence type="ECO:0000313" key="2">
    <source>
        <dbReference type="EMBL" id="TFF40881.1"/>
    </source>
</evidence>
<dbReference type="RefSeq" id="WP_133229546.1">
    <property type="nucleotide sequence ID" value="NZ_SOZE01000001.1"/>
</dbReference>
<dbReference type="InterPro" id="IPR025714">
    <property type="entry name" value="Methyltranfer_dom"/>
</dbReference>
<comment type="caution">
    <text evidence="2">The sequence shown here is derived from an EMBL/GenBank/DDBJ whole genome shotgun (WGS) entry which is preliminary data.</text>
</comment>
<gene>
    <name evidence="2" type="ORF">E2R66_01510</name>
</gene>
<keyword evidence="2" id="KW-0489">Methyltransferase</keyword>
<protein>
    <submittedName>
        <fullName evidence="2">Class I SAM-dependent methyltransferase</fullName>
    </submittedName>
</protein>
<dbReference type="InterPro" id="IPR029063">
    <property type="entry name" value="SAM-dependent_MTases_sf"/>
</dbReference>
<evidence type="ECO:0000259" key="1">
    <source>
        <dbReference type="Pfam" id="PF13847"/>
    </source>
</evidence>
<dbReference type="Gene3D" id="3.40.50.150">
    <property type="entry name" value="Vaccinia Virus protein VP39"/>
    <property type="match status" value="1"/>
</dbReference>
<dbReference type="GO" id="GO:0008168">
    <property type="term" value="F:methyltransferase activity"/>
    <property type="evidence" value="ECO:0007669"/>
    <property type="project" value="UniProtKB-KW"/>
</dbReference>
<dbReference type="Proteomes" id="UP000297540">
    <property type="component" value="Unassembled WGS sequence"/>
</dbReference>
<dbReference type="GO" id="GO:0032259">
    <property type="term" value="P:methylation"/>
    <property type="evidence" value="ECO:0007669"/>
    <property type="project" value="UniProtKB-KW"/>
</dbReference>
<accession>A0A4Y8SQJ5</accession>
<dbReference type="Pfam" id="PF13847">
    <property type="entry name" value="Methyltransf_31"/>
    <property type="match status" value="1"/>
</dbReference>
<proteinExistence type="predicted"/>
<dbReference type="PANTHER" id="PTHR43861">
    <property type="entry name" value="TRANS-ACONITATE 2-METHYLTRANSFERASE-RELATED"/>
    <property type="match status" value="1"/>
</dbReference>